<evidence type="ECO:0000256" key="2">
    <source>
        <dbReference type="ARBA" id="ARBA00022475"/>
    </source>
</evidence>
<feature type="transmembrane region" description="Helical" evidence="8">
    <location>
        <begin position="215"/>
        <end position="242"/>
    </location>
</feature>
<feature type="transmembrane region" description="Helical" evidence="8">
    <location>
        <begin position="155"/>
        <end position="178"/>
    </location>
</feature>
<feature type="transmembrane region" description="Helical" evidence="8">
    <location>
        <begin position="373"/>
        <end position="391"/>
    </location>
</feature>
<keyword evidence="6 8" id="KW-1133">Transmembrane helix</keyword>
<dbReference type="EC" id="2.4.-.-" evidence="10"/>
<dbReference type="RefSeq" id="WP_354634963.1">
    <property type="nucleotide sequence ID" value="NZ_CP159837.1"/>
</dbReference>
<feature type="transmembrane region" description="Helical" evidence="8">
    <location>
        <begin position="403"/>
        <end position="422"/>
    </location>
</feature>
<keyword evidence="7 8" id="KW-0472">Membrane</keyword>
<dbReference type="Pfam" id="PF13231">
    <property type="entry name" value="PMT_2"/>
    <property type="match status" value="1"/>
</dbReference>
<evidence type="ECO:0000256" key="3">
    <source>
        <dbReference type="ARBA" id="ARBA00022676"/>
    </source>
</evidence>
<evidence type="ECO:0000256" key="8">
    <source>
        <dbReference type="SAM" id="Phobius"/>
    </source>
</evidence>
<evidence type="ECO:0000259" key="9">
    <source>
        <dbReference type="Pfam" id="PF13231"/>
    </source>
</evidence>
<dbReference type="InterPro" id="IPR050297">
    <property type="entry name" value="LipidA_mod_glycosyltrf_83"/>
</dbReference>
<protein>
    <submittedName>
        <fullName evidence="10">Glycosyltransferase family 39 protein</fullName>
        <ecNumber evidence="10">2.4.-.-</ecNumber>
    </submittedName>
</protein>
<feature type="transmembrane region" description="Helical" evidence="8">
    <location>
        <begin position="20"/>
        <end position="36"/>
    </location>
</feature>
<name>A0AAU8J947_9CYAN</name>
<dbReference type="GO" id="GO:0005886">
    <property type="term" value="C:plasma membrane"/>
    <property type="evidence" value="ECO:0007669"/>
    <property type="project" value="UniProtKB-SubCell"/>
</dbReference>
<keyword evidence="5 8" id="KW-0812">Transmembrane</keyword>
<reference evidence="10" key="1">
    <citation type="submission" date="2024-07" db="EMBL/GenBank/DDBJ databases">
        <authorList>
            <person name="Kim Y.J."/>
            <person name="Jeong J.Y."/>
        </authorList>
    </citation>
    <scope>NUCLEOTIDE SEQUENCE</scope>
    <source>
        <strain evidence="10">GIHE-MW2</strain>
    </source>
</reference>
<feature type="transmembrane region" description="Helical" evidence="8">
    <location>
        <begin position="127"/>
        <end position="143"/>
    </location>
</feature>
<feature type="transmembrane region" description="Helical" evidence="8">
    <location>
        <begin position="341"/>
        <end position="361"/>
    </location>
</feature>
<dbReference type="PANTHER" id="PTHR33908">
    <property type="entry name" value="MANNOSYLTRANSFERASE YKCB-RELATED"/>
    <property type="match status" value="1"/>
</dbReference>
<feature type="transmembrane region" description="Helical" evidence="8">
    <location>
        <begin position="315"/>
        <end position="334"/>
    </location>
</feature>
<keyword evidence="2" id="KW-1003">Cell membrane</keyword>
<accession>A0AAU8J947</accession>
<organism evidence="10">
    <name type="scientific">Planktothricoides raciborskii GIHE-MW2</name>
    <dbReference type="NCBI Taxonomy" id="2792601"/>
    <lineage>
        <taxon>Bacteria</taxon>
        <taxon>Bacillati</taxon>
        <taxon>Cyanobacteriota</taxon>
        <taxon>Cyanophyceae</taxon>
        <taxon>Oscillatoriophycideae</taxon>
        <taxon>Oscillatoriales</taxon>
        <taxon>Oscillatoriaceae</taxon>
        <taxon>Planktothricoides</taxon>
    </lineage>
</organism>
<dbReference type="GO" id="GO:0010041">
    <property type="term" value="P:response to iron(III) ion"/>
    <property type="evidence" value="ECO:0007669"/>
    <property type="project" value="TreeGrafter"/>
</dbReference>
<comment type="subcellular location">
    <subcellularLocation>
        <location evidence="1">Cell membrane</location>
        <topology evidence="1">Multi-pass membrane protein</topology>
    </subcellularLocation>
</comment>
<feature type="transmembrane region" description="Helical" evidence="8">
    <location>
        <begin position="254"/>
        <end position="273"/>
    </location>
</feature>
<dbReference type="GO" id="GO:0016763">
    <property type="term" value="F:pentosyltransferase activity"/>
    <property type="evidence" value="ECO:0007669"/>
    <property type="project" value="TreeGrafter"/>
</dbReference>
<keyword evidence="3 10" id="KW-0328">Glycosyltransferase</keyword>
<gene>
    <name evidence="10" type="ORF">ABWT76_004368</name>
</gene>
<evidence type="ECO:0000256" key="4">
    <source>
        <dbReference type="ARBA" id="ARBA00022679"/>
    </source>
</evidence>
<evidence type="ECO:0000256" key="7">
    <source>
        <dbReference type="ARBA" id="ARBA00023136"/>
    </source>
</evidence>
<proteinExistence type="predicted"/>
<feature type="transmembrane region" description="Helical" evidence="8">
    <location>
        <begin position="185"/>
        <end position="203"/>
    </location>
</feature>
<evidence type="ECO:0000256" key="6">
    <source>
        <dbReference type="ARBA" id="ARBA00022989"/>
    </source>
</evidence>
<evidence type="ECO:0000256" key="1">
    <source>
        <dbReference type="ARBA" id="ARBA00004651"/>
    </source>
</evidence>
<feature type="domain" description="Glycosyltransferase RgtA/B/C/D-like" evidence="9">
    <location>
        <begin position="103"/>
        <end position="270"/>
    </location>
</feature>
<sequence>MGNKLLPELLPKRSPHQGFKLFLAIVLILGIFFRFVNLDRKVYWQDEAATSLRISGYSKIEFVQEVYNSHPITVGQLRERYQSPNQSKTLGDTLQVLMDKAEHPPLYYLMARFWAQMFGGSVTSMRSLPAFISLLGFPAMYWLCQELFAAPLVSWGAIPSPGGFAIALIAVSPIHVLYAQEARQYSLWIVIILLSSAALLRAMRQKSIGSWTIYGITLVLGCYTHLFFALIALGHGIYLLGIEGIKLNKIVRDYLVASAAALLVVAPWIWVFIQYKNNSHYFDSITTALGREIPVEELMGKWFRSVNRFFHDADLGTTNIILVLLGAYSFYFIYRQTTKRVWWFVFTLFGITALTLGLPDLITGGQRSVRTRYLIPCALALELSMAYLFAVKLTQFTKVWQQRVWQFVAVLLISAGVISNSVSSQAESWWNKNLAETKYYPRIAEVINQGSHPLVISDTSETNILSLSYLLNPEVTLQLVSEGDWSNLAVQSLKQTVFVFAASDALINHLQSEKNVTLNRVFEQKRAQLWQIN</sequence>
<evidence type="ECO:0000313" key="10">
    <source>
        <dbReference type="EMBL" id="XCM35673.1"/>
    </source>
</evidence>
<evidence type="ECO:0000256" key="5">
    <source>
        <dbReference type="ARBA" id="ARBA00022692"/>
    </source>
</evidence>
<dbReference type="GO" id="GO:0009103">
    <property type="term" value="P:lipopolysaccharide biosynthetic process"/>
    <property type="evidence" value="ECO:0007669"/>
    <property type="project" value="UniProtKB-ARBA"/>
</dbReference>
<dbReference type="EMBL" id="CP159837">
    <property type="protein sequence ID" value="XCM35673.1"/>
    <property type="molecule type" value="Genomic_DNA"/>
</dbReference>
<dbReference type="InterPro" id="IPR038731">
    <property type="entry name" value="RgtA/B/C-like"/>
</dbReference>
<dbReference type="PANTHER" id="PTHR33908:SF3">
    <property type="entry name" value="UNDECAPRENYL PHOSPHATE-ALPHA-4-AMINO-4-DEOXY-L-ARABINOSE ARABINOSYL TRANSFERASE"/>
    <property type="match status" value="1"/>
</dbReference>
<keyword evidence="4 10" id="KW-0808">Transferase</keyword>
<dbReference type="AlphaFoldDB" id="A0AAU8J947"/>